<dbReference type="Proteomes" id="UP000011661">
    <property type="component" value="Unassembled WGS sequence"/>
</dbReference>
<dbReference type="Pfam" id="PF24008">
    <property type="entry name" value="DUF7322"/>
    <property type="match status" value="1"/>
</dbReference>
<evidence type="ECO:0000313" key="5">
    <source>
        <dbReference type="Proteomes" id="UP000011661"/>
    </source>
</evidence>
<feature type="region of interest" description="Disordered" evidence="1">
    <location>
        <begin position="1"/>
        <end position="50"/>
    </location>
</feature>
<dbReference type="AlphaFoldDB" id="L9WD87"/>
<reference evidence="4 5" key="1">
    <citation type="journal article" date="2014" name="PLoS Genet.">
        <title>Phylogenetically driven sequencing of extremely halophilic archaea reveals strategies for static and dynamic osmo-response.</title>
        <authorList>
            <person name="Becker E.A."/>
            <person name="Seitzer P.M."/>
            <person name="Tritt A."/>
            <person name="Larsen D."/>
            <person name="Krusor M."/>
            <person name="Yao A.I."/>
            <person name="Wu D."/>
            <person name="Madern D."/>
            <person name="Eisen J.A."/>
            <person name="Darling A.E."/>
            <person name="Facciotti M.T."/>
        </authorList>
    </citation>
    <scope>NUCLEOTIDE SEQUENCE [LARGE SCALE GENOMIC DNA]</scope>
    <source>
        <strain evidence="4 5">JCM 14089</strain>
    </source>
</reference>
<proteinExistence type="predicted"/>
<dbReference type="eggNOG" id="arCOG06289">
    <property type="taxonomic scope" value="Archaea"/>
</dbReference>
<gene>
    <name evidence="4" type="ORF">C495_04147</name>
</gene>
<dbReference type="RefSeq" id="WP_008160290.1">
    <property type="nucleotide sequence ID" value="NZ_AOHX01000026.1"/>
</dbReference>
<feature type="domain" description="DUF7322" evidence="3">
    <location>
        <begin position="56"/>
        <end position="113"/>
    </location>
</feature>
<protein>
    <recommendedName>
        <fullName evidence="3">DUF7322 domain-containing protein</fullName>
    </recommendedName>
</protein>
<dbReference type="EMBL" id="AOHX01000026">
    <property type="protein sequence ID" value="ELY47419.1"/>
    <property type="molecule type" value="Genomic_DNA"/>
</dbReference>
<comment type="caution">
    <text evidence="4">The sequence shown here is derived from an EMBL/GenBank/DDBJ whole genome shotgun (WGS) entry which is preliminary data.</text>
</comment>
<evidence type="ECO:0000256" key="1">
    <source>
        <dbReference type="SAM" id="MobiDB-lite"/>
    </source>
</evidence>
<evidence type="ECO:0000313" key="4">
    <source>
        <dbReference type="EMBL" id="ELY47419.1"/>
    </source>
</evidence>
<feature type="compositionally biased region" description="Acidic residues" evidence="1">
    <location>
        <begin position="1"/>
        <end position="22"/>
    </location>
</feature>
<dbReference type="OrthoDB" id="170744at2157"/>
<accession>L9WD87</accession>
<keyword evidence="5" id="KW-1185">Reference proteome</keyword>
<keyword evidence="2" id="KW-0812">Transmembrane</keyword>
<organism evidence="4 5">
    <name type="scientific">Natronorubrum sulfidifaciens JCM 14089</name>
    <dbReference type="NCBI Taxonomy" id="1230460"/>
    <lineage>
        <taxon>Archaea</taxon>
        <taxon>Methanobacteriati</taxon>
        <taxon>Methanobacteriota</taxon>
        <taxon>Stenosarchaea group</taxon>
        <taxon>Halobacteria</taxon>
        <taxon>Halobacteriales</taxon>
        <taxon>Natrialbaceae</taxon>
        <taxon>Natronorubrum</taxon>
    </lineage>
</organism>
<evidence type="ECO:0000259" key="3">
    <source>
        <dbReference type="Pfam" id="PF24008"/>
    </source>
</evidence>
<sequence length="118" mass="12364">MGFDPPPDDDPFDDPFGDDPLEDPFAGDPLEDPFADDPIGGGDGDDDLEEAFSEGSRSTLLAFIIVAVLVHAGLFSASLGVLLVGFRSQWVVGSALAIGGVLALGLAVVGYRRYKHSQ</sequence>
<dbReference type="InterPro" id="IPR055746">
    <property type="entry name" value="DUF7322"/>
</dbReference>
<feature type="transmembrane region" description="Helical" evidence="2">
    <location>
        <begin position="90"/>
        <end position="111"/>
    </location>
</feature>
<feature type="transmembrane region" description="Helical" evidence="2">
    <location>
        <begin position="60"/>
        <end position="84"/>
    </location>
</feature>
<name>L9WD87_9EURY</name>
<keyword evidence="2" id="KW-0472">Membrane</keyword>
<keyword evidence="2" id="KW-1133">Transmembrane helix</keyword>
<dbReference type="PATRIC" id="fig|1230460.4.peg.835"/>
<evidence type="ECO:0000256" key="2">
    <source>
        <dbReference type="SAM" id="Phobius"/>
    </source>
</evidence>